<feature type="transmembrane region" description="Helical" evidence="1">
    <location>
        <begin position="102"/>
        <end position="121"/>
    </location>
</feature>
<keyword evidence="3" id="KW-1185">Reference proteome</keyword>
<evidence type="ECO:0000256" key="1">
    <source>
        <dbReference type="SAM" id="Phobius"/>
    </source>
</evidence>
<dbReference type="EMBL" id="FOXQ01000001">
    <property type="protein sequence ID" value="SFP56013.1"/>
    <property type="molecule type" value="Genomic_DNA"/>
</dbReference>
<keyword evidence="1" id="KW-0472">Membrane</keyword>
<dbReference type="STRING" id="1465490.SAMN05444277_101180"/>
<dbReference type="OrthoDB" id="669730at2"/>
<evidence type="ECO:0000313" key="3">
    <source>
        <dbReference type="Proteomes" id="UP000199031"/>
    </source>
</evidence>
<reference evidence="2 3" key="1">
    <citation type="submission" date="2016-10" db="EMBL/GenBank/DDBJ databases">
        <authorList>
            <person name="de Groot N.N."/>
        </authorList>
    </citation>
    <scope>NUCLEOTIDE SEQUENCE [LARGE SCALE GENOMIC DNA]</scope>
    <source>
        <strain evidence="2 3">DSM 28286</strain>
    </source>
</reference>
<organism evidence="2 3">
    <name type="scientific">Parafilimonas terrae</name>
    <dbReference type="NCBI Taxonomy" id="1465490"/>
    <lineage>
        <taxon>Bacteria</taxon>
        <taxon>Pseudomonadati</taxon>
        <taxon>Bacteroidota</taxon>
        <taxon>Chitinophagia</taxon>
        <taxon>Chitinophagales</taxon>
        <taxon>Chitinophagaceae</taxon>
        <taxon>Parafilimonas</taxon>
    </lineage>
</organism>
<protein>
    <recommendedName>
        <fullName evidence="4">ATP synthase protein I</fullName>
    </recommendedName>
</protein>
<dbReference type="RefSeq" id="WP_090653561.1">
    <property type="nucleotide sequence ID" value="NZ_FOXQ01000001.1"/>
</dbReference>
<proteinExistence type="predicted"/>
<keyword evidence="1" id="KW-0812">Transmembrane</keyword>
<accession>A0A1I5RBX1</accession>
<feature type="transmembrane region" description="Helical" evidence="1">
    <location>
        <begin position="36"/>
        <end position="59"/>
    </location>
</feature>
<keyword evidence="1" id="KW-1133">Transmembrane helix</keyword>
<gene>
    <name evidence="2" type="ORF">SAMN05444277_101180</name>
</gene>
<sequence length="135" mass="15044">MNKLIKNKLFGPVIIFFIIVNALCLSFSTWLDEKNINHSVLLAANFILFIITLTACYIYAKSLAADNAHAFVRSVMMVSFIKLMAIAISVFVYLIAAGENRSLYAVAGGMLLYIIYTVLEVSGAMKVNRQRNVKN</sequence>
<evidence type="ECO:0008006" key="4">
    <source>
        <dbReference type="Google" id="ProtNLM"/>
    </source>
</evidence>
<dbReference type="Proteomes" id="UP000199031">
    <property type="component" value="Unassembled WGS sequence"/>
</dbReference>
<feature type="transmembrane region" description="Helical" evidence="1">
    <location>
        <begin position="71"/>
        <end position="96"/>
    </location>
</feature>
<evidence type="ECO:0000313" key="2">
    <source>
        <dbReference type="EMBL" id="SFP56013.1"/>
    </source>
</evidence>
<dbReference type="AlphaFoldDB" id="A0A1I5RBX1"/>
<name>A0A1I5RBX1_9BACT</name>
<feature type="transmembrane region" description="Helical" evidence="1">
    <location>
        <begin position="9"/>
        <end position="30"/>
    </location>
</feature>